<evidence type="ECO:0000256" key="1">
    <source>
        <dbReference type="SAM" id="MobiDB-lite"/>
    </source>
</evidence>
<dbReference type="OrthoDB" id="6367618at2759"/>
<proteinExistence type="predicted"/>
<evidence type="ECO:0000313" key="4">
    <source>
        <dbReference type="Proteomes" id="UP000440578"/>
    </source>
</evidence>
<sequence length="119" mass="13679">MAGCVLFVFIALSEYVIVIRMIAVAEKNKKKRAERDPPSVTHVRPIRVNGDKVAPHSGRPSELHPKASDTRSYEGIAWDVTANRLEKLARYSYPVLFLGFNVIFWCYYLFKDSRHYSSD</sequence>
<keyword evidence="2" id="KW-1133">Transmembrane helix</keyword>
<dbReference type="AlphaFoldDB" id="A0A6A4WC35"/>
<keyword evidence="2" id="KW-0812">Transmembrane</keyword>
<keyword evidence="4" id="KW-1185">Reference proteome</keyword>
<feature type="transmembrane region" description="Helical" evidence="2">
    <location>
        <begin position="91"/>
        <end position="110"/>
    </location>
</feature>
<feature type="region of interest" description="Disordered" evidence="1">
    <location>
        <begin position="28"/>
        <end position="71"/>
    </location>
</feature>
<dbReference type="Proteomes" id="UP000440578">
    <property type="component" value="Unassembled WGS sequence"/>
</dbReference>
<dbReference type="GO" id="GO:0016020">
    <property type="term" value="C:membrane"/>
    <property type="evidence" value="ECO:0007669"/>
    <property type="project" value="InterPro"/>
</dbReference>
<dbReference type="GO" id="GO:0006811">
    <property type="term" value="P:monoatomic ion transport"/>
    <property type="evidence" value="ECO:0007669"/>
    <property type="project" value="InterPro"/>
</dbReference>
<comment type="caution">
    <text evidence="3">The sequence shown here is derived from an EMBL/GenBank/DDBJ whole genome shotgun (WGS) entry which is preliminary data.</text>
</comment>
<dbReference type="EMBL" id="VIIS01001361">
    <property type="protein sequence ID" value="KAF0299481.1"/>
    <property type="molecule type" value="Genomic_DNA"/>
</dbReference>
<organism evidence="3 4">
    <name type="scientific">Amphibalanus amphitrite</name>
    <name type="common">Striped barnacle</name>
    <name type="synonym">Balanus amphitrite</name>
    <dbReference type="NCBI Taxonomy" id="1232801"/>
    <lineage>
        <taxon>Eukaryota</taxon>
        <taxon>Metazoa</taxon>
        <taxon>Ecdysozoa</taxon>
        <taxon>Arthropoda</taxon>
        <taxon>Crustacea</taxon>
        <taxon>Multicrustacea</taxon>
        <taxon>Cirripedia</taxon>
        <taxon>Thoracica</taxon>
        <taxon>Thoracicalcarea</taxon>
        <taxon>Balanomorpha</taxon>
        <taxon>Balanoidea</taxon>
        <taxon>Balanidae</taxon>
        <taxon>Amphibalaninae</taxon>
        <taxon>Amphibalanus</taxon>
    </lineage>
</organism>
<feature type="compositionally biased region" description="Basic and acidic residues" evidence="1">
    <location>
        <begin position="49"/>
        <end position="71"/>
    </location>
</feature>
<dbReference type="SUPFAM" id="SSF90112">
    <property type="entry name" value="Neurotransmitter-gated ion-channel transmembrane pore"/>
    <property type="match status" value="1"/>
</dbReference>
<dbReference type="InterPro" id="IPR036719">
    <property type="entry name" value="Neuro-gated_channel_TM_sf"/>
</dbReference>
<reference evidence="3 4" key="1">
    <citation type="submission" date="2019-07" db="EMBL/GenBank/DDBJ databases">
        <title>Draft genome assembly of a fouling barnacle, Amphibalanus amphitrite (Darwin, 1854): The first reference genome for Thecostraca.</title>
        <authorList>
            <person name="Kim W."/>
        </authorList>
    </citation>
    <scope>NUCLEOTIDE SEQUENCE [LARGE SCALE GENOMIC DNA]</scope>
    <source>
        <strain evidence="3">SNU_AA5</strain>
        <tissue evidence="3">Soma without cirri and trophi</tissue>
    </source>
</reference>
<protein>
    <submittedName>
        <fullName evidence="3">Uncharacterized protein</fullName>
    </submittedName>
</protein>
<accession>A0A6A4WC35</accession>
<evidence type="ECO:0000256" key="2">
    <source>
        <dbReference type="SAM" id="Phobius"/>
    </source>
</evidence>
<keyword evidence="2" id="KW-0472">Membrane</keyword>
<evidence type="ECO:0000313" key="3">
    <source>
        <dbReference type="EMBL" id="KAF0299481.1"/>
    </source>
</evidence>
<gene>
    <name evidence="3" type="ORF">FJT64_027765</name>
</gene>
<dbReference type="InterPro" id="IPR038050">
    <property type="entry name" value="Neuro_actylchol_rec"/>
</dbReference>
<dbReference type="Gene3D" id="1.20.58.390">
    <property type="entry name" value="Neurotransmitter-gated ion-channel transmembrane domain"/>
    <property type="match status" value="1"/>
</dbReference>
<feature type="transmembrane region" description="Helical" evidence="2">
    <location>
        <begin position="6"/>
        <end position="25"/>
    </location>
</feature>
<name>A0A6A4WC35_AMPAM</name>